<evidence type="ECO:0000256" key="11">
    <source>
        <dbReference type="NCBIfam" id="TIGR00665"/>
    </source>
</evidence>
<keyword evidence="3 12" id="KW-0235">DNA replication</keyword>
<keyword evidence="9" id="KW-0413">Isomerase</keyword>
<dbReference type="GO" id="GO:0042802">
    <property type="term" value="F:identical protein binding"/>
    <property type="evidence" value="ECO:0007669"/>
    <property type="project" value="UniProtKB-ARBA"/>
</dbReference>
<dbReference type="InterPro" id="IPR027417">
    <property type="entry name" value="P-loop_NTPase"/>
</dbReference>
<dbReference type="NCBIfam" id="TIGR00665">
    <property type="entry name" value="DnaB"/>
    <property type="match status" value="1"/>
</dbReference>
<evidence type="ECO:0000256" key="7">
    <source>
        <dbReference type="ARBA" id="ARBA00022840"/>
    </source>
</evidence>
<keyword evidence="6 12" id="KW-0347">Helicase</keyword>
<organism evidence="15 16">
    <name type="scientific">Paenibacillus durus ATCC 35681</name>
    <dbReference type="NCBI Taxonomy" id="1333534"/>
    <lineage>
        <taxon>Bacteria</taxon>
        <taxon>Bacillati</taxon>
        <taxon>Bacillota</taxon>
        <taxon>Bacilli</taxon>
        <taxon>Bacillales</taxon>
        <taxon>Paenibacillaceae</taxon>
        <taxon>Paenibacillus</taxon>
    </lineage>
</organism>
<dbReference type="GO" id="GO:0005524">
    <property type="term" value="F:ATP binding"/>
    <property type="evidence" value="ECO:0007669"/>
    <property type="project" value="UniProtKB-UniRule"/>
</dbReference>
<evidence type="ECO:0000256" key="9">
    <source>
        <dbReference type="ARBA" id="ARBA00023235"/>
    </source>
</evidence>
<dbReference type="GO" id="GO:0006269">
    <property type="term" value="P:DNA replication, synthesis of primer"/>
    <property type="evidence" value="ECO:0007669"/>
    <property type="project" value="UniProtKB-UniRule"/>
</dbReference>
<dbReference type="HOGENOM" id="CLU_005373_0_0_9"/>
<dbReference type="Gene3D" id="3.40.50.300">
    <property type="entry name" value="P-loop containing nucleotide triphosphate hydrolases"/>
    <property type="match status" value="1"/>
</dbReference>
<dbReference type="InterPro" id="IPR007693">
    <property type="entry name" value="DNA_helicase_DnaB-like_N"/>
</dbReference>
<dbReference type="EMBL" id="CP011114">
    <property type="protein sequence ID" value="AKG36123.1"/>
    <property type="molecule type" value="Genomic_DNA"/>
</dbReference>
<reference evidence="15 16" key="1">
    <citation type="submission" date="2015-03" db="EMBL/GenBank/DDBJ databases">
        <authorList>
            <person name="Abdul Halim M."/>
        </authorList>
    </citation>
    <scope>NUCLEOTIDE SEQUENCE [LARGE SCALE GENOMIC DNA]</scope>
    <source>
        <strain evidence="15 16">ATCC 35681</strain>
    </source>
</reference>
<evidence type="ECO:0000256" key="5">
    <source>
        <dbReference type="ARBA" id="ARBA00022801"/>
    </source>
</evidence>
<comment type="similarity">
    <text evidence="1 12">Belongs to the helicase family. DnaB subfamily.</text>
</comment>
<dbReference type="InterPro" id="IPR007694">
    <property type="entry name" value="DNA_helicase_DnaB-like_C"/>
</dbReference>
<reference evidence="15 16" key="2">
    <citation type="journal article" date="2016" name="Genome Announc.">
        <title>Genome Sequence of a Gram-Positive Diazotroph, Paenibacillus durus Type Strain ATCC 35681.</title>
        <authorList>
            <person name="Halim M.A."/>
            <person name="Rahman A.Y."/>
            <person name="Sim K.S."/>
            <person name="Yam H.C."/>
            <person name="Rahim A.A."/>
            <person name="Ghazali A.H."/>
            <person name="Najimudin N."/>
        </authorList>
    </citation>
    <scope>NUCLEOTIDE SEQUENCE [LARGE SCALE GENOMIC DNA]</scope>
    <source>
        <strain evidence="15 16">ATCC 35681</strain>
    </source>
</reference>
<evidence type="ECO:0000256" key="1">
    <source>
        <dbReference type="ARBA" id="ARBA00008428"/>
    </source>
</evidence>
<keyword evidence="5 12" id="KW-0378">Hydrolase</keyword>
<dbReference type="Gene3D" id="1.10.860.10">
    <property type="entry name" value="DNAb Helicase, Chain A"/>
    <property type="match status" value="1"/>
</dbReference>
<feature type="domain" description="SF4 helicase" evidence="14">
    <location>
        <begin position="187"/>
        <end position="453"/>
    </location>
</feature>
<dbReference type="InterPro" id="IPR007692">
    <property type="entry name" value="DNA_helicase_DnaB"/>
</dbReference>
<evidence type="ECO:0000259" key="14">
    <source>
        <dbReference type="PROSITE" id="PS51199"/>
    </source>
</evidence>
<dbReference type="InterPro" id="IPR036185">
    <property type="entry name" value="DNA_heli_DnaB-like_N_sf"/>
</dbReference>
<dbReference type="InterPro" id="IPR016136">
    <property type="entry name" value="DNA_helicase_N/primase_C"/>
</dbReference>
<evidence type="ECO:0000313" key="15">
    <source>
        <dbReference type="EMBL" id="AKG36123.1"/>
    </source>
</evidence>
<feature type="region of interest" description="Disordered" evidence="13">
    <location>
        <begin position="451"/>
        <end position="472"/>
    </location>
</feature>
<dbReference type="PROSITE" id="PS51199">
    <property type="entry name" value="SF4_HELICASE"/>
    <property type="match status" value="1"/>
</dbReference>
<comment type="function">
    <text evidence="12">The main replicative DNA helicase, it participates in initiation and elongation during chromosome replication. Travels ahead of the DNA replisome, separating dsDNA into templates for DNA synthesis. A processive ATP-dependent 5'-3' DNA helicase it has DNA-dependent ATPase activity.</text>
</comment>
<dbReference type="PANTHER" id="PTHR30153:SF2">
    <property type="entry name" value="REPLICATIVE DNA HELICASE"/>
    <property type="match status" value="1"/>
</dbReference>
<dbReference type="SUPFAM" id="SSF52540">
    <property type="entry name" value="P-loop containing nucleoside triphosphate hydrolases"/>
    <property type="match status" value="1"/>
</dbReference>
<dbReference type="Pfam" id="PF00772">
    <property type="entry name" value="DnaB"/>
    <property type="match status" value="1"/>
</dbReference>
<keyword evidence="8 12" id="KW-0238">DNA-binding</keyword>
<keyword evidence="4 12" id="KW-0547">Nucleotide-binding</keyword>
<accession>A0A0F7FBQ0</accession>
<evidence type="ECO:0000256" key="2">
    <source>
        <dbReference type="ARBA" id="ARBA00022515"/>
    </source>
</evidence>
<evidence type="ECO:0000256" key="6">
    <source>
        <dbReference type="ARBA" id="ARBA00022806"/>
    </source>
</evidence>
<evidence type="ECO:0000256" key="10">
    <source>
        <dbReference type="ARBA" id="ARBA00048954"/>
    </source>
</evidence>
<evidence type="ECO:0000256" key="13">
    <source>
        <dbReference type="SAM" id="MobiDB-lite"/>
    </source>
</evidence>
<dbReference type="EC" id="5.6.2.3" evidence="11 12"/>
<evidence type="ECO:0000256" key="3">
    <source>
        <dbReference type="ARBA" id="ARBA00022705"/>
    </source>
</evidence>
<sequence>MLERDDLLEKLGIEKPVDLQAEQAVLGAALLEQAAYDTVADILQGGEFSDDGHARIYRAMRRLNDAGQPIDLITLTAQLQDSEEIEKAGGVSYLAKLAHAVPTTANATYYAERVQEMFLRRQTIDTAMDLLLNAGEEQDVKGFLAMAETAVSKLSDQTVPVREFVGIKDALMQVWEEAEQRYNVRDINRGITGIESGYADLDRMTAGFQDNDLIIVAARPSVGKTAFALNIAQNVGVRAKETVAIFSLEMSAAQLVQRMICAEAQIDASRMRTGRFEGDDWERMATAVSSLSEADIHIDDTPGITVNEIRAKCRRLKKEKGLGMILIDYLQLIQGSGRRGANRQEEVSQISRTLKQIARELEVPVIALSQLSRGVEQRQDKRPMMSDLRESGAIEQDADIVAFLYRDDYYNQEAEKKNIIEVIIAKQRNGPVGTVELVFLKQFNKFVNYERSHNEPAPPSGDVKNMDKRKWA</sequence>
<dbReference type="GO" id="GO:0005829">
    <property type="term" value="C:cytosol"/>
    <property type="evidence" value="ECO:0007669"/>
    <property type="project" value="TreeGrafter"/>
</dbReference>
<dbReference type="GO" id="GO:0043139">
    <property type="term" value="F:5'-3' DNA helicase activity"/>
    <property type="evidence" value="ECO:0007669"/>
    <property type="project" value="UniProtKB-EC"/>
</dbReference>
<dbReference type="Pfam" id="PF03796">
    <property type="entry name" value="DnaB_C"/>
    <property type="match status" value="1"/>
</dbReference>
<dbReference type="OrthoDB" id="9773982at2"/>
<name>A0A0F7FBQ0_PAEDU</name>
<dbReference type="SUPFAM" id="SSF48024">
    <property type="entry name" value="N-terminal domain of DnaB helicase"/>
    <property type="match status" value="1"/>
</dbReference>
<evidence type="ECO:0000256" key="8">
    <source>
        <dbReference type="ARBA" id="ARBA00023125"/>
    </source>
</evidence>
<dbReference type="RefSeq" id="WP_025698442.1">
    <property type="nucleotide sequence ID" value="NZ_ASQQ01000601.1"/>
</dbReference>
<evidence type="ECO:0000256" key="12">
    <source>
        <dbReference type="RuleBase" id="RU362085"/>
    </source>
</evidence>
<comment type="catalytic activity">
    <reaction evidence="10 12">
        <text>ATP + H2O = ADP + phosphate + H(+)</text>
        <dbReference type="Rhea" id="RHEA:13065"/>
        <dbReference type="ChEBI" id="CHEBI:15377"/>
        <dbReference type="ChEBI" id="CHEBI:15378"/>
        <dbReference type="ChEBI" id="CHEBI:30616"/>
        <dbReference type="ChEBI" id="CHEBI:43474"/>
        <dbReference type="ChEBI" id="CHEBI:456216"/>
        <dbReference type="EC" id="5.6.2.3"/>
    </reaction>
</comment>
<dbReference type="CDD" id="cd00984">
    <property type="entry name" value="DnaB_C"/>
    <property type="match status" value="1"/>
</dbReference>
<dbReference type="PANTHER" id="PTHR30153">
    <property type="entry name" value="REPLICATIVE DNA HELICASE DNAB"/>
    <property type="match status" value="1"/>
</dbReference>
<protein>
    <recommendedName>
        <fullName evidence="11 12">Replicative DNA helicase</fullName>
        <ecNumber evidence="11 12">5.6.2.3</ecNumber>
    </recommendedName>
</protein>
<dbReference type="NCBIfam" id="NF004384">
    <property type="entry name" value="PRK05748.1"/>
    <property type="match status" value="1"/>
</dbReference>
<dbReference type="GO" id="GO:0016887">
    <property type="term" value="F:ATP hydrolysis activity"/>
    <property type="evidence" value="ECO:0007669"/>
    <property type="project" value="RHEA"/>
</dbReference>
<evidence type="ECO:0000313" key="16">
    <source>
        <dbReference type="Proteomes" id="UP000034189"/>
    </source>
</evidence>
<proteinExistence type="inferred from homology"/>
<dbReference type="GO" id="GO:0003677">
    <property type="term" value="F:DNA binding"/>
    <property type="evidence" value="ECO:0007669"/>
    <property type="project" value="UniProtKB-UniRule"/>
</dbReference>
<evidence type="ECO:0000256" key="4">
    <source>
        <dbReference type="ARBA" id="ARBA00022741"/>
    </source>
</evidence>
<keyword evidence="7 12" id="KW-0067">ATP-binding</keyword>
<dbReference type="PATRIC" id="fig|1333534.5.peg.3843"/>
<dbReference type="GO" id="GO:1990077">
    <property type="term" value="C:primosome complex"/>
    <property type="evidence" value="ECO:0007669"/>
    <property type="project" value="UniProtKB-UniRule"/>
</dbReference>
<dbReference type="AlphaFoldDB" id="A0A0F7FBQ0"/>
<keyword evidence="2 12" id="KW-0639">Primosome</keyword>
<dbReference type="FunFam" id="3.40.50.300:FF:000076">
    <property type="entry name" value="Replicative DNA helicase"/>
    <property type="match status" value="1"/>
</dbReference>
<dbReference type="Proteomes" id="UP000034189">
    <property type="component" value="Chromosome"/>
</dbReference>
<gene>
    <name evidence="15" type="ORF">VK70_17440</name>
</gene>